<keyword evidence="11" id="KW-1185">Reference proteome</keyword>
<dbReference type="GO" id="GO:0006465">
    <property type="term" value="P:signal peptide processing"/>
    <property type="evidence" value="ECO:0007669"/>
    <property type="project" value="TreeGrafter"/>
</dbReference>
<reference evidence="10" key="1">
    <citation type="journal article" date="2020" name="Stud. Mycol.">
        <title>101 Dothideomycetes genomes: a test case for predicting lifestyles and emergence of pathogens.</title>
        <authorList>
            <person name="Haridas S."/>
            <person name="Albert R."/>
            <person name="Binder M."/>
            <person name="Bloem J."/>
            <person name="Labutti K."/>
            <person name="Salamov A."/>
            <person name="Andreopoulos B."/>
            <person name="Baker S."/>
            <person name="Barry K."/>
            <person name="Bills G."/>
            <person name="Bluhm B."/>
            <person name="Cannon C."/>
            <person name="Castanera R."/>
            <person name="Culley D."/>
            <person name="Daum C."/>
            <person name="Ezra D."/>
            <person name="Gonzalez J."/>
            <person name="Henrissat B."/>
            <person name="Kuo A."/>
            <person name="Liang C."/>
            <person name="Lipzen A."/>
            <person name="Lutzoni F."/>
            <person name="Magnuson J."/>
            <person name="Mondo S."/>
            <person name="Nolan M."/>
            <person name="Ohm R."/>
            <person name="Pangilinan J."/>
            <person name="Park H.-J."/>
            <person name="Ramirez L."/>
            <person name="Alfaro M."/>
            <person name="Sun H."/>
            <person name="Tritt A."/>
            <person name="Yoshinaga Y."/>
            <person name="Zwiers L.-H."/>
            <person name="Turgeon B."/>
            <person name="Goodwin S."/>
            <person name="Spatafora J."/>
            <person name="Crous P."/>
            <person name="Grigoriev I."/>
        </authorList>
    </citation>
    <scope>NUCLEOTIDE SEQUENCE</scope>
    <source>
        <strain evidence="10">CBS 122681</strain>
    </source>
</reference>
<dbReference type="GO" id="GO:0098553">
    <property type="term" value="C:lumenal side of endoplasmic reticulum membrane"/>
    <property type="evidence" value="ECO:0007669"/>
    <property type="project" value="TreeGrafter"/>
</dbReference>
<dbReference type="InterPro" id="IPR006639">
    <property type="entry name" value="Preselin/SPP"/>
</dbReference>
<feature type="transmembrane region" description="Helical" evidence="9">
    <location>
        <begin position="283"/>
        <end position="304"/>
    </location>
</feature>
<proteinExistence type="inferred from homology"/>
<feature type="transmembrane region" description="Helical" evidence="9">
    <location>
        <begin position="455"/>
        <end position="473"/>
    </location>
</feature>
<comment type="subcellular location">
    <subcellularLocation>
        <location evidence="1">Endoplasmic reticulum membrane</location>
        <topology evidence="1">Multi-pass membrane protein</topology>
    </subcellularLocation>
</comment>
<feature type="region of interest" description="Disordered" evidence="8">
    <location>
        <begin position="490"/>
        <end position="626"/>
    </location>
</feature>
<feature type="transmembrane region" description="Helical" evidence="9">
    <location>
        <begin position="229"/>
        <end position="249"/>
    </location>
</feature>
<evidence type="ECO:0000313" key="11">
    <source>
        <dbReference type="Proteomes" id="UP000799324"/>
    </source>
</evidence>
<evidence type="ECO:0000256" key="1">
    <source>
        <dbReference type="ARBA" id="ARBA00004477"/>
    </source>
</evidence>
<evidence type="ECO:0000256" key="7">
    <source>
        <dbReference type="ARBA" id="ARBA00023136"/>
    </source>
</evidence>
<dbReference type="OrthoDB" id="29661at2759"/>
<feature type="compositionally biased region" description="Acidic residues" evidence="8">
    <location>
        <begin position="66"/>
        <end position="76"/>
    </location>
</feature>
<keyword evidence="5" id="KW-0256">Endoplasmic reticulum</keyword>
<feature type="compositionally biased region" description="Basic and acidic residues" evidence="8">
    <location>
        <begin position="546"/>
        <end position="569"/>
    </location>
</feature>
<dbReference type="SMART" id="SM00730">
    <property type="entry name" value="PSN"/>
    <property type="match status" value="1"/>
</dbReference>
<feature type="transmembrane region" description="Helical" evidence="9">
    <location>
        <begin position="91"/>
        <end position="109"/>
    </location>
</feature>
<feature type="transmembrane region" description="Helical" evidence="9">
    <location>
        <begin position="426"/>
        <end position="449"/>
    </location>
</feature>
<protein>
    <submittedName>
        <fullName evidence="10">Intramembrane protease 2</fullName>
    </submittedName>
</protein>
<feature type="compositionally biased region" description="Basic and acidic residues" evidence="8">
    <location>
        <begin position="491"/>
        <end position="505"/>
    </location>
</feature>
<gene>
    <name evidence="10" type="ORF">K491DRAFT_775586</name>
</gene>
<dbReference type="Pfam" id="PF04258">
    <property type="entry name" value="Peptidase_A22B"/>
    <property type="match status" value="1"/>
</dbReference>
<feature type="compositionally biased region" description="Basic and acidic residues" evidence="8">
    <location>
        <begin position="516"/>
        <end position="527"/>
    </location>
</feature>
<dbReference type="Proteomes" id="UP000799324">
    <property type="component" value="Unassembled WGS sequence"/>
</dbReference>
<feature type="transmembrane region" description="Helical" evidence="9">
    <location>
        <begin position="341"/>
        <end position="361"/>
    </location>
</feature>
<keyword evidence="6 9" id="KW-1133">Transmembrane helix</keyword>
<evidence type="ECO:0000256" key="6">
    <source>
        <dbReference type="ARBA" id="ARBA00022989"/>
    </source>
</evidence>
<dbReference type="GO" id="GO:0042500">
    <property type="term" value="F:aspartic endopeptidase activity, intramembrane cleaving"/>
    <property type="evidence" value="ECO:0007669"/>
    <property type="project" value="InterPro"/>
</dbReference>
<keyword evidence="10" id="KW-0645">Protease</keyword>
<dbReference type="PANTHER" id="PTHR12174">
    <property type="entry name" value="SIGNAL PEPTIDE PEPTIDASE"/>
    <property type="match status" value="1"/>
</dbReference>
<dbReference type="GO" id="GO:0033619">
    <property type="term" value="P:membrane protein proteolysis"/>
    <property type="evidence" value="ECO:0007669"/>
    <property type="project" value="TreeGrafter"/>
</dbReference>
<keyword evidence="4" id="KW-0378">Hydrolase</keyword>
<evidence type="ECO:0000256" key="8">
    <source>
        <dbReference type="SAM" id="MobiDB-lite"/>
    </source>
</evidence>
<keyword evidence="7 9" id="KW-0472">Membrane</keyword>
<accession>A0A6A6TJK4</accession>
<keyword evidence="3 9" id="KW-0812">Transmembrane</keyword>
<feature type="region of interest" description="Disordered" evidence="8">
    <location>
        <begin position="48"/>
        <end position="76"/>
    </location>
</feature>
<comment type="similarity">
    <text evidence="2">Belongs to the peptidase A22B family.</text>
</comment>
<dbReference type="GO" id="GO:0098554">
    <property type="term" value="C:cytoplasmic side of endoplasmic reticulum membrane"/>
    <property type="evidence" value="ECO:0007669"/>
    <property type="project" value="TreeGrafter"/>
</dbReference>
<feature type="transmembrane region" description="Helical" evidence="9">
    <location>
        <begin position="28"/>
        <end position="47"/>
    </location>
</feature>
<sequence length="626" mass="69687">MAEPGFLARILGRAAYEFSLMQPMIPTYIHLLASALFPIFTGAHASLSRPTSAAQPGKKRKKTTITDDESGEDEEEEEELHKMEGLSPTDAIVMPVLAGCTLAGLYFLIKWLKDPALLNKILNAYFAIFGVFSVSRLITDALDTGHSFIFPRRYTRDGALYHVHGKEKKAVPVAGNVKDTRPVTTPLPGFLTRIPLPDKVREFLWTDRAMPHKKWTIRMYLHRVLAGKALVGPHGLAGFVLSLIAVAYFNFIDKPWYLTNLMGFGFSYGALQLMSPTTFATGSLILSALFFYDIYFVFFTPMMVTVAKTLDVPIKLVFPRPAPPGSPKALPSLAMLGLGDVVLPGIMIGLALRFDLFLFYLRQQKQVPGEAQEDGTLGSATIVKPKYISLSGRWSDYFWTHSLTGRPLFGTSTESKRESPFTFPKTYFKASLVGYVAGMLATLGVMHIWGHAQPALLYLVPGVLGSLWLTALFRGEIGLMWEFSEAVEDDGEKKDGDKTDADKKTANTRSSFFSLSEKKREEREARMKKAMSKHVTVDESSDGDGVADKQGSKKGKVEGAAKHRSEREFFSFSVEAPWSLKKSKSTRKESQAEEMESPTEKEKPNWAPTETEEKDDDAVRKRVRLS</sequence>
<organism evidence="10 11">
    <name type="scientific">Lophiostoma macrostomum CBS 122681</name>
    <dbReference type="NCBI Taxonomy" id="1314788"/>
    <lineage>
        <taxon>Eukaryota</taxon>
        <taxon>Fungi</taxon>
        <taxon>Dikarya</taxon>
        <taxon>Ascomycota</taxon>
        <taxon>Pezizomycotina</taxon>
        <taxon>Dothideomycetes</taxon>
        <taxon>Pleosporomycetidae</taxon>
        <taxon>Pleosporales</taxon>
        <taxon>Lophiostomataceae</taxon>
        <taxon>Lophiostoma</taxon>
    </lineage>
</organism>
<evidence type="ECO:0000313" key="10">
    <source>
        <dbReference type="EMBL" id="KAF2659397.1"/>
    </source>
</evidence>
<evidence type="ECO:0000256" key="4">
    <source>
        <dbReference type="ARBA" id="ARBA00022801"/>
    </source>
</evidence>
<dbReference type="AlphaFoldDB" id="A0A6A6TJK4"/>
<dbReference type="InterPro" id="IPR007369">
    <property type="entry name" value="Peptidase_A22B_SPP"/>
</dbReference>
<dbReference type="PANTHER" id="PTHR12174:SF23">
    <property type="entry name" value="MINOR HISTOCOMPATIBILITY ANTIGEN H13"/>
    <property type="match status" value="1"/>
</dbReference>
<dbReference type="EMBL" id="MU004307">
    <property type="protein sequence ID" value="KAF2659397.1"/>
    <property type="molecule type" value="Genomic_DNA"/>
</dbReference>
<evidence type="ECO:0000256" key="3">
    <source>
        <dbReference type="ARBA" id="ARBA00022692"/>
    </source>
</evidence>
<evidence type="ECO:0000256" key="9">
    <source>
        <dbReference type="SAM" id="Phobius"/>
    </source>
</evidence>
<feature type="transmembrane region" description="Helical" evidence="9">
    <location>
        <begin position="121"/>
        <end position="139"/>
    </location>
</feature>
<name>A0A6A6TJK4_9PLEO</name>
<evidence type="ECO:0000256" key="5">
    <source>
        <dbReference type="ARBA" id="ARBA00022824"/>
    </source>
</evidence>
<evidence type="ECO:0000256" key="2">
    <source>
        <dbReference type="ARBA" id="ARBA00006859"/>
    </source>
</evidence>